<dbReference type="AlphaFoldDB" id="L1QM01"/>
<accession>L1QM01</accession>
<dbReference type="eggNOG" id="ENOG5030KTG">
    <property type="taxonomic scope" value="Bacteria"/>
</dbReference>
<dbReference type="STRING" id="545697.HMPREF0216_00357"/>
<proteinExistence type="predicted"/>
<name>L1QM01_9CLOT</name>
<keyword evidence="2" id="KW-1185">Reference proteome</keyword>
<dbReference type="EMBL" id="AMEZ01000013">
    <property type="protein sequence ID" value="EKY28998.1"/>
    <property type="molecule type" value="Genomic_DNA"/>
</dbReference>
<dbReference type="Proteomes" id="UP000010420">
    <property type="component" value="Unassembled WGS sequence"/>
</dbReference>
<dbReference type="PATRIC" id="fig|545697.3.peg.349"/>
<evidence type="ECO:0000313" key="2">
    <source>
        <dbReference type="Proteomes" id="UP000010420"/>
    </source>
</evidence>
<gene>
    <name evidence="1" type="ORF">HMPREF0216_00357</name>
</gene>
<organism evidence="1 2">
    <name type="scientific">Clostridium celatum DSM 1785</name>
    <dbReference type="NCBI Taxonomy" id="545697"/>
    <lineage>
        <taxon>Bacteria</taxon>
        <taxon>Bacillati</taxon>
        <taxon>Bacillota</taxon>
        <taxon>Clostridia</taxon>
        <taxon>Eubacteriales</taxon>
        <taxon>Clostridiaceae</taxon>
        <taxon>Clostridium</taxon>
    </lineage>
</organism>
<evidence type="ECO:0000313" key="1">
    <source>
        <dbReference type="EMBL" id="EKY28998.1"/>
    </source>
</evidence>
<comment type="caution">
    <text evidence="1">The sequence shown here is derived from an EMBL/GenBank/DDBJ whole genome shotgun (WGS) entry which is preliminary data.</text>
</comment>
<protein>
    <submittedName>
        <fullName evidence="1">Uncharacterized protein</fullName>
    </submittedName>
</protein>
<dbReference type="HOGENOM" id="CLU_873469_0_0_9"/>
<sequence length="318" mass="36879">MKNTLQICKSELYYIHKLILGGVGMENIKDIYMNAINDGDEFLNELGFNSFLEMNSILLNNNGFYVSNNEEDINKALAEKESIWNSKKSNKITFMPASLSINDGLKLNEKLNIYEIKDSKSENWKSLNIVLNEENIEVKALSSSINVNEIVKNYNKLKVKEGYTLQIYKVKIEEIEKGMIFAFKDKDILPNITSDNLVTNDFEIVSLRFNEAERSYLDAIESDNSPEAYLQLVLLNNKLNEICNIDDKYELISKRTLIKEDNLIVEAPNFYYDDNGNATIEYFKRYDTYNVGYKRVVNTFDNESSRFKIVDQFVALYM</sequence>
<reference evidence="1 2" key="1">
    <citation type="submission" date="2012-05" db="EMBL/GenBank/DDBJ databases">
        <authorList>
            <person name="Weinstock G."/>
            <person name="Sodergren E."/>
            <person name="Lobos E.A."/>
            <person name="Fulton L."/>
            <person name="Fulton R."/>
            <person name="Courtney L."/>
            <person name="Fronick C."/>
            <person name="O'Laughlin M."/>
            <person name="Godfrey J."/>
            <person name="Wilson R.M."/>
            <person name="Miner T."/>
            <person name="Farmer C."/>
            <person name="Delehaunty K."/>
            <person name="Cordes M."/>
            <person name="Minx P."/>
            <person name="Tomlinson C."/>
            <person name="Chen J."/>
            <person name="Wollam A."/>
            <person name="Pepin K.H."/>
            <person name="Bhonagiri V."/>
            <person name="Zhang X."/>
            <person name="Suruliraj S."/>
            <person name="Warren W."/>
            <person name="Mitreva M."/>
            <person name="Mardis E.R."/>
            <person name="Wilson R.K."/>
        </authorList>
    </citation>
    <scope>NUCLEOTIDE SEQUENCE [LARGE SCALE GENOMIC DNA]</scope>
    <source>
        <strain evidence="1 2">DSM 1785</strain>
    </source>
</reference>